<keyword evidence="3" id="KW-1133">Transmembrane helix</keyword>
<dbReference type="PANTHER" id="PTHR45620:SF32">
    <property type="entry name" value="DIURETIC HORMONE 31 RECEPTOR, ISOFORM C"/>
    <property type="match status" value="1"/>
</dbReference>
<dbReference type="EnsemblMetazoa" id="SMAR013272-RA">
    <property type="protein sequence ID" value="SMAR013272-PA"/>
    <property type="gene ID" value="SMAR013272"/>
</dbReference>
<dbReference type="HOGENOM" id="CLU_1878007_0_0_1"/>
<feature type="transmembrane region" description="Helical" evidence="3">
    <location>
        <begin position="117"/>
        <end position="135"/>
    </location>
</feature>
<dbReference type="STRING" id="126957.T1JHE1"/>
<dbReference type="eggNOG" id="KOG4564">
    <property type="taxonomic scope" value="Eukaryota"/>
</dbReference>
<dbReference type="InterPro" id="IPR001879">
    <property type="entry name" value="GPCR_2_extracellular_dom"/>
</dbReference>
<dbReference type="InterPro" id="IPR036445">
    <property type="entry name" value="GPCR_2_extracell_dom_sf"/>
</dbReference>
<dbReference type="PROSITE" id="PS50227">
    <property type="entry name" value="G_PROTEIN_RECEP_F2_3"/>
    <property type="match status" value="1"/>
</dbReference>
<dbReference type="InterPro" id="IPR050332">
    <property type="entry name" value="GPCR_2"/>
</dbReference>
<evidence type="ECO:0000256" key="3">
    <source>
        <dbReference type="SAM" id="Phobius"/>
    </source>
</evidence>
<dbReference type="InterPro" id="IPR017983">
    <property type="entry name" value="GPCR_2_secretin-like_CS"/>
</dbReference>
<evidence type="ECO:0000313" key="6">
    <source>
        <dbReference type="Proteomes" id="UP000014500"/>
    </source>
</evidence>
<dbReference type="AlphaFoldDB" id="T1JHE1"/>
<dbReference type="Gene3D" id="4.10.1240.10">
    <property type="entry name" value="GPCR, family 2, extracellular hormone receptor domain"/>
    <property type="match status" value="1"/>
</dbReference>
<reference evidence="6" key="1">
    <citation type="submission" date="2011-05" db="EMBL/GenBank/DDBJ databases">
        <authorList>
            <person name="Richards S.R."/>
            <person name="Qu J."/>
            <person name="Jiang H."/>
            <person name="Jhangiani S.N."/>
            <person name="Agravi P."/>
            <person name="Goodspeed R."/>
            <person name="Gross S."/>
            <person name="Mandapat C."/>
            <person name="Jackson L."/>
            <person name="Mathew T."/>
            <person name="Pu L."/>
            <person name="Thornton R."/>
            <person name="Saada N."/>
            <person name="Wilczek-Boney K.B."/>
            <person name="Lee S."/>
            <person name="Kovar C."/>
            <person name="Wu Y."/>
            <person name="Scherer S.E."/>
            <person name="Worley K.C."/>
            <person name="Muzny D.M."/>
            <person name="Gibbs R."/>
        </authorList>
    </citation>
    <scope>NUCLEOTIDE SEQUENCE</scope>
    <source>
        <strain evidence="6">Brora</strain>
    </source>
</reference>
<accession>T1JHE1</accession>
<keyword evidence="6" id="KW-1185">Reference proteome</keyword>
<evidence type="ECO:0000259" key="4">
    <source>
        <dbReference type="PROSITE" id="PS50227"/>
    </source>
</evidence>
<dbReference type="OMA" id="CNIRTHE"/>
<evidence type="ECO:0000256" key="2">
    <source>
        <dbReference type="ARBA" id="ARBA00023157"/>
    </source>
</evidence>
<keyword evidence="2" id="KW-1015">Disulfide bond</keyword>
<dbReference type="PROSITE" id="PS00649">
    <property type="entry name" value="G_PROTEIN_RECEP_F2_1"/>
    <property type="match status" value="1"/>
</dbReference>
<dbReference type="Proteomes" id="UP000014500">
    <property type="component" value="Unassembled WGS sequence"/>
</dbReference>
<evidence type="ECO:0000256" key="1">
    <source>
        <dbReference type="ARBA" id="ARBA00022729"/>
    </source>
</evidence>
<feature type="domain" description="G-protein coupled receptors family 2 profile 1" evidence="4">
    <location>
        <begin position="24"/>
        <end position="106"/>
    </location>
</feature>
<organism evidence="5 6">
    <name type="scientific">Strigamia maritima</name>
    <name type="common">European centipede</name>
    <name type="synonym">Geophilus maritimus</name>
    <dbReference type="NCBI Taxonomy" id="126957"/>
    <lineage>
        <taxon>Eukaryota</taxon>
        <taxon>Metazoa</taxon>
        <taxon>Ecdysozoa</taxon>
        <taxon>Arthropoda</taxon>
        <taxon>Myriapoda</taxon>
        <taxon>Chilopoda</taxon>
        <taxon>Pleurostigmophora</taxon>
        <taxon>Geophilomorpha</taxon>
        <taxon>Linotaeniidae</taxon>
        <taxon>Strigamia</taxon>
    </lineage>
</organism>
<dbReference type="PANTHER" id="PTHR45620">
    <property type="entry name" value="PDF RECEPTOR-LIKE PROTEIN-RELATED"/>
    <property type="match status" value="1"/>
</dbReference>
<protein>
    <recommendedName>
        <fullName evidence="4">G-protein coupled receptors family 2 profile 1 domain-containing protein</fullName>
    </recommendedName>
</protein>
<name>T1JHE1_STRMM</name>
<sequence>MDTDYSDKFYDESETFFTEIAYNKCITNINESDFDTPGYCPRTFDGWSCWNKTPAGQVAYGPCPHFIVGFDSRRTALKVCMPDAQWFRHPETNASWSNYTSCVDTDDLALRQRVNNIYIVGYSVSLVALVISLGLT</sequence>
<dbReference type="Pfam" id="PF02793">
    <property type="entry name" value="HRM"/>
    <property type="match status" value="1"/>
</dbReference>
<dbReference type="PhylomeDB" id="T1JHE1"/>
<dbReference type="SUPFAM" id="SSF111418">
    <property type="entry name" value="Hormone receptor domain"/>
    <property type="match status" value="1"/>
</dbReference>
<keyword evidence="3" id="KW-0472">Membrane</keyword>
<dbReference type="GO" id="GO:0007188">
    <property type="term" value="P:adenylate cyclase-modulating G protein-coupled receptor signaling pathway"/>
    <property type="evidence" value="ECO:0007669"/>
    <property type="project" value="TreeGrafter"/>
</dbReference>
<dbReference type="EMBL" id="JH432007">
    <property type="status" value="NOT_ANNOTATED_CDS"/>
    <property type="molecule type" value="Genomic_DNA"/>
</dbReference>
<reference evidence="5" key="2">
    <citation type="submission" date="2015-02" db="UniProtKB">
        <authorList>
            <consortium name="EnsemblMetazoa"/>
        </authorList>
    </citation>
    <scope>IDENTIFICATION</scope>
</reference>
<dbReference type="GO" id="GO:0005886">
    <property type="term" value="C:plasma membrane"/>
    <property type="evidence" value="ECO:0007669"/>
    <property type="project" value="TreeGrafter"/>
</dbReference>
<dbReference type="GO" id="GO:0004948">
    <property type="term" value="F:calcitonin receptor activity"/>
    <property type="evidence" value="ECO:0007669"/>
    <property type="project" value="InterPro"/>
</dbReference>
<keyword evidence="3" id="KW-0812">Transmembrane</keyword>
<dbReference type="InterPro" id="IPR003287">
    <property type="entry name" value="GPCR_2_calcitonin_rcpt_fam"/>
</dbReference>
<dbReference type="SMART" id="SM00008">
    <property type="entry name" value="HormR"/>
    <property type="match status" value="1"/>
</dbReference>
<proteinExistence type="predicted"/>
<evidence type="ECO:0000313" key="5">
    <source>
        <dbReference type="EnsemblMetazoa" id="SMAR013272-PA"/>
    </source>
</evidence>
<keyword evidence="1" id="KW-0732">Signal</keyword>
<dbReference type="PRINTS" id="PR01350">
    <property type="entry name" value="CTRFAMILY"/>
</dbReference>